<protein>
    <submittedName>
        <fullName evidence="1">Uncharacterized protein</fullName>
    </submittedName>
</protein>
<dbReference type="STRING" id="1219383.SAMN05421733_103207"/>
<reference evidence="2" key="1">
    <citation type="submission" date="2016-09" db="EMBL/GenBank/DDBJ databases">
        <authorList>
            <person name="Varghese N."/>
            <person name="Submissions S."/>
        </authorList>
    </citation>
    <scope>NUCLEOTIDE SEQUENCE [LARGE SCALE GENOMIC DNA]</scope>
    <source>
        <strain evidence="2">ANC 4422</strain>
    </source>
</reference>
<name>A0A1G6H2V9_9GAMM</name>
<dbReference type="AlphaFoldDB" id="A0A1G6H2V9"/>
<dbReference type="SUPFAM" id="SSF81301">
    <property type="entry name" value="Nucleotidyltransferase"/>
    <property type="match status" value="1"/>
</dbReference>
<keyword evidence="2" id="KW-1185">Reference proteome</keyword>
<evidence type="ECO:0000313" key="1">
    <source>
        <dbReference type="EMBL" id="SDB88483.1"/>
    </source>
</evidence>
<accession>A0A1G6H2V9</accession>
<dbReference type="RefSeq" id="WP_092747163.1">
    <property type="nucleotide sequence ID" value="NZ_FMYL01000003.1"/>
</dbReference>
<organism evidence="1 2">
    <name type="scientific">Acinetobacter boissieri</name>
    <dbReference type="NCBI Taxonomy" id="1219383"/>
    <lineage>
        <taxon>Bacteria</taxon>
        <taxon>Pseudomonadati</taxon>
        <taxon>Pseudomonadota</taxon>
        <taxon>Gammaproteobacteria</taxon>
        <taxon>Moraxellales</taxon>
        <taxon>Moraxellaceae</taxon>
        <taxon>Acinetobacter</taxon>
    </lineage>
</organism>
<dbReference type="EMBL" id="FMYL01000003">
    <property type="protein sequence ID" value="SDB88483.1"/>
    <property type="molecule type" value="Genomic_DNA"/>
</dbReference>
<dbReference type="Proteomes" id="UP000242501">
    <property type="component" value="Unassembled WGS sequence"/>
</dbReference>
<sequence>MNSTQLINEIDKLKLPIHEYIVVGGGALAIRDIRETSDIDIVVTPKLFEELKNNPDWIYKVRPNGKPKLYHHVAEIYLDVNTESFSLSTSELFEHADIFHEVQFIDLHTLAKFKKHYGREKDAQDLELIYVALGYILD</sequence>
<dbReference type="InterPro" id="IPR043519">
    <property type="entry name" value="NT_sf"/>
</dbReference>
<proteinExistence type="predicted"/>
<evidence type="ECO:0000313" key="2">
    <source>
        <dbReference type="Proteomes" id="UP000242501"/>
    </source>
</evidence>
<gene>
    <name evidence="1" type="ORF">SAMN05421733_103207</name>
</gene>
<dbReference type="OrthoDB" id="6692930at2"/>
<dbReference type="Gene3D" id="3.30.460.40">
    <property type="match status" value="1"/>
</dbReference>